<organism evidence="1 2">
    <name type="scientific">Candidatus Nitrosopumilus koreensis AR1</name>
    <dbReference type="NCBI Taxonomy" id="1229908"/>
    <lineage>
        <taxon>Archaea</taxon>
        <taxon>Nitrososphaerota</taxon>
        <taxon>Nitrososphaeria</taxon>
        <taxon>Nitrosopumilales</taxon>
        <taxon>Nitrosopumilaceae</taxon>
        <taxon>Nitrosopumilus</taxon>
    </lineage>
</organism>
<dbReference type="RefSeq" id="WP_014963097.1">
    <property type="nucleotide sequence ID" value="NC_018655.1"/>
</dbReference>
<keyword evidence="2" id="KW-1185">Reference proteome</keyword>
<evidence type="ECO:0000313" key="2">
    <source>
        <dbReference type="Proteomes" id="UP000006101"/>
    </source>
</evidence>
<gene>
    <name evidence="1" type="ORF">NKOR_04100</name>
</gene>
<dbReference type="HOGENOM" id="CLU_1405918_0_0_2"/>
<proteinExistence type="predicted"/>
<dbReference type="GeneID" id="13724858"/>
<dbReference type="STRING" id="1229908.NKOR_04100"/>
<evidence type="ECO:0000313" key="1">
    <source>
        <dbReference type="EMBL" id="AFS80710.1"/>
    </source>
</evidence>
<protein>
    <submittedName>
        <fullName evidence="1">Uncharacterized protein</fullName>
    </submittedName>
</protein>
<sequence length="193" mass="22575">MSQSEPKLESHERERVLLETIKENPEAHHNALLKLVVPKFMAKTTFEKTRDSLIEKEIVSVTMKSNMKFYHLTEDYEHKSSQHIEQTTNSSFHHVKSLIRRLDTDFPHKDIDEKINFTNLLLKELLQTDNGFTILDSLKNPNKTLYRDEHLTIQQLIYKVFEAIRKDKDSELLLPTIISYLGVVVLKDSVDSL</sequence>
<dbReference type="KEGG" id="nkr:NKOR_04100"/>
<dbReference type="EMBL" id="CP003842">
    <property type="protein sequence ID" value="AFS80710.1"/>
    <property type="molecule type" value="Genomic_DNA"/>
</dbReference>
<name>K0B6V1_9ARCH</name>
<accession>K0B6V1</accession>
<dbReference type="Proteomes" id="UP000006101">
    <property type="component" value="Chromosome"/>
</dbReference>
<reference evidence="1 2" key="1">
    <citation type="journal article" date="2012" name="J. Bacteriol.">
        <title>Draft Genome Sequence of an Ammonia-Oxidizing Archaeon, "Candidatus Nitrosopumilus koreensis" AR1, from Marine Sediment.</title>
        <authorList>
            <person name="Park S.J."/>
            <person name="Kim J.G."/>
            <person name="Jung M.Y."/>
            <person name="Kim S.J."/>
            <person name="Cha I.T."/>
            <person name="Kwon K."/>
            <person name="Lee J.H."/>
            <person name="Rhee S.K."/>
        </authorList>
    </citation>
    <scope>NUCLEOTIDE SEQUENCE [LARGE SCALE GENOMIC DNA]</scope>
    <source>
        <strain evidence="1 2">AR1</strain>
    </source>
</reference>
<dbReference type="PATRIC" id="fig|1229908.8.peg.890"/>
<dbReference type="AlphaFoldDB" id="K0B6V1"/>